<dbReference type="eggNOG" id="COG1918">
    <property type="taxonomic scope" value="Bacteria"/>
</dbReference>
<dbReference type="PANTHER" id="PTHR43151:SF1">
    <property type="entry name" value="SSR2333 PROTEIN"/>
    <property type="match status" value="1"/>
</dbReference>
<dbReference type="Proteomes" id="UP000008841">
    <property type="component" value="Chromosome"/>
</dbReference>
<evidence type="ECO:0000313" key="5">
    <source>
        <dbReference type="Proteomes" id="UP000008841"/>
    </source>
</evidence>
<keyword evidence="1" id="KW-0408">Iron</keyword>
<dbReference type="PANTHER" id="PTHR43151">
    <property type="entry name" value="FEOA FAMILY PROTEIN"/>
    <property type="match status" value="1"/>
</dbReference>
<dbReference type="EMBL" id="CP001097">
    <property type="protein sequence ID" value="ACD89833.1"/>
    <property type="molecule type" value="Genomic_DNA"/>
</dbReference>
<dbReference type="AlphaFoldDB" id="B3EHQ3"/>
<feature type="domain" description="Ferrous iron transporter FeoA-like" evidence="3">
    <location>
        <begin position="2"/>
        <end position="97"/>
    </location>
</feature>
<dbReference type="InterPro" id="IPR007167">
    <property type="entry name" value="Fe-transptr_FeoA-like"/>
</dbReference>
<dbReference type="RefSeq" id="WP_012465713.1">
    <property type="nucleotide sequence ID" value="NC_010803.1"/>
</dbReference>
<dbReference type="InterPro" id="IPR053184">
    <property type="entry name" value="FeoA-like"/>
</dbReference>
<dbReference type="STRING" id="290315.Clim_0752"/>
<dbReference type="Gene3D" id="2.30.30.90">
    <property type="match status" value="1"/>
</dbReference>
<name>B3EHQ3_CHLL2</name>
<dbReference type="Pfam" id="PF04023">
    <property type="entry name" value="FeoA"/>
    <property type="match status" value="1"/>
</dbReference>
<dbReference type="InterPro" id="IPR038157">
    <property type="entry name" value="FeoA_core_dom"/>
</dbReference>
<evidence type="ECO:0000259" key="3">
    <source>
        <dbReference type="SMART" id="SM00899"/>
    </source>
</evidence>
<dbReference type="OrthoDB" id="5397380at2"/>
<organism evidence="4 5">
    <name type="scientific">Chlorobium limicola (strain DSM 245 / NBRC 103803 / 6330)</name>
    <dbReference type="NCBI Taxonomy" id="290315"/>
    <lineage>
        <taxon>Bacteria</taxon>
        <taxon>Pseudomonadati</taxon>
        <taxon>Chlorobiota</taxon>
        <taxon>Chlorobiia</taxon>
        <taxon>Chlorobiales</taxon>
        <taxon>Chlorobiaceae</taxon>
        <taxon>Chlorobium/Pelodictyon group</taxon>
        <taxon>Chlorobium</taxon>
    </lineage>
</organism>
<proteinExistence type="predicted"/>
<accession>B3EHQ3</accession>
<sequence>MCPLAMLTCGESAEIIGVRHGLRRHGGSVGDDKEVSCVSGQHGRGGHRSARLSEMGFSPGQIVEVVQNSPGVPLLLRVRDGKMALDKRTAMEIIVRRISS</sequence>
<reference evidence="4 5" key="1">
    <citation type="submission" date="2008-05" db="EMBL/GenBank/DDBJ databases">
        <title>Complete sequence of Chlorobium limicola DSM 245.</title>
        <authorList>
            <consortium name="US DOE Joint Genome Institute"/>
            <person name="Lucas S."/>
            <person name="Copeland A."/>
            <person name="Lapidus A."/>
            <person name="Glavina del Rio T."/>
            <person name="Dalin E."/>
            <person name="Tice H."/>
            <person name="Bruce D."/>
            <person name="Goodwin L."/>
            <person name="Pitluck S."/>
            <person name="Schmutz J."/>
            <person name="Larimer F."/>
            <person name="Land M."/>
            <person name="Hauser L."/>
            <person name="Kyrpides N."/>
            <person name="Ovchinnikova G."/>
            <person name="Zhao F."/>
            <person name="Li T."/>
            <person name="Liu Z."/>
            <person name="Overmann J."/>
            <person name="Bryant D.A."/>
            <person name="Richardson P."/>
        </authorList>
    </citation>
    <scope>NUCLEOTIDE SEQUENCE [LARGE SCALE GENOMIC DNA]</scope>
    <source>
        <strain evidence="5">DSM 245 / NBRC 103803 / 6330</strain>
    </source>
</reference>
<evidence type="ECO:0000256" key="1">
    <source>
        <dbReference type="ARBA" id="ARBA00023004"/>
    </source>
</evidence>
<dbReference type="SMART" id="SM00899">
    <property type="entry name" value="FeoA"/>
    <property type="match status" value="1"/>
</dbReference>
<dbReference type="InterPro" id="IPR008988">
    <property type="entry name" value="Transcriptional_repressor_C"/>
</dbReference>
<dbReference type="KEGG" id="cli:Clim_0752"/>
<dbReference type="HOGENOM" id="CLU_150646_6_3_10"/>
<evidence type="ECO:0000313" key="4">
    <source>
        <dbReference type="EMBL" id="ACD89833.1"/>
    </source>
</evidence>
<gene>
    <name evidence="4" type="ordered locus">Clim_0752</name>
</gene>
<protein>
    <submittedName>
        <fullName evidence="4">FeoA family protein</fullName>
    </submittedName>
</protein>
<dbReference type="SUPFAM" id="SSF50037">
    <property type="entry name" value="C-terminal domain of transcriptional repressors"/>
    <property type="match status" value="1"/>
</dbReference>
<feature type="region of interest" description="Disordered" evidence="2">
    <location>
        <begin position="27"/>
        <end position="52"/>
    </location>
</feature>
<dbReference type="GO" id="GO:0046914">
    <property type="term" value="F:transition metal ion binding"/>
    <property type="evidence" value="ECO:0007669"/>
    <property type="project" value="InterPro"/>
</dbReference>
<evidence type="ECO:0000256" key="2">
    <source>
        <dbReference type="SAM" id="MobiDB-lite"/>
    </source>
</evidence>